<dbReference type="AlphaFoldDB" id="A0A7M7PRI9"/>
<dbReference type="GO" id="GO:0005789">
    <property type="term" value="C:endoplasmic reticulum membrane"/>
    <property type="evidence" value="ECO:0007669"/>
    <property type="project" value="UniProtKB-SubCell"/>
</dbReference>
<dbReference type="EnsemblMetazoa" id="XM_030999505">
    <property type="protein sequence ID" value="XP_030855365"/>
    <property type="gene ID" value="LOC115929688"/>
</dbReference>
<evidence type="ECO:0000256" key="2">
    <source>
        <dbReference type="ARBA" id="ARBA00005189"/>
    </source>
</evidence>
<dbReference type="OMA" id="YLFLPRY"/>
<dbReference type="GO" id="GO:0006665">
    <property type="term" value="P:sphingolipid metabolic process"/>
    <property type="evidence" value="ECO:0007669"/>
    <property type="project" value="UniProtKB-KW"/>
</dbReference>
<organism evidence="11 12">
    <name type="scientific">Strongylocentrotus purpuratus</name>
    <name type="common">Purple sea urchin</name>
    <dbReference type="NCBI Taxonomy" id="7668"/>
    <lineage>
        <taxon>Eukaryota</taxon>
        <taxon>Metazoa</taxon>
        <taxon>Echinodermata</taxon>
        <taxon>Eleutherozoa</taxon>
        <taxon>Echinozoa</taxon>
        <taxon>Echinoidea</taxon>
        <taxon>Euechinoidea</taxon>
        <taxon>Echinacea</taxon>
        <taxon>Camarodonta</taxon>
        <taxon>Echinidea</taxon>
        <taxon>Strongylocentrotidae</taxon>
        <taxon>Strongylocentrotus</taxon>
    </lineage>
</organism>
<evidence type="ECO:0000256" key="3">
    <source>
        <dbReference type="ARBA" id="ARBA00022692"/>
    </source>
</evidence>
<dbReference type="FunCoup" id="A0A7M7PRI9">
    <property type="interactions" value="18"/>
</dbReference>
<name>A0A7M7PRI9_STRPU</name>
<reference evidence="12" key="1">
    <citation type="submission" date="2015-02" db="EMBL/GenBank/DDBJ databases">
        <title>Genome sequencing for Strongylocentrotus purpuratus.</title>
        <authorList>
            <person name="Murali S."/>
            <person name="Liu Y."/>
            <person name="Vee V."/>
            <person name="English A."/>
            <person name="Wang M."/>
            <person name="Skinner E."/>
            <person name="Han Y."/>
            <person name="Muzny D.M."/>
            <person name="Worley K.C."/>
            <person name="Gibbs R.A."/>
        </authorList>
    </citation>
    <scope>NUCLEOTIDE SEQUENCE</scope>
</reference>
<dbReference type="KEGG" id="spu:115929688"/>
<dbReference type="PANTHER" id="PTHR47084">
    <property type="entry name" value="SERINE PALMITOYLTRANSFERASE SMALL SUBUNIT A"/>
    <property type="match status" value="1"/>
</dbReference>
<reference evidence="11" key="2">
    <citation type="submission" date="2021-01" db="UniProtKB">
        <authorList>
            <consortium name="EnsemblMetazoa"/>
        </authorList>
    </citation>
    <scope>IDENTIFICATION</scope>
</reference>
<keyword evidence="5" id="KW-0746">Sphingolipid metabolism</keyword>
<keyword evidence="3 10" id="KW-0812">Transmembrane</keyword>
<evidence type="ECO:0000256" key="9">
    <source>
        <dbReference type="ARBA" id="ARBA00038370"/>
    </source>
</evidence>
<keyword evidence="7" id="KW-0443">Lipid metabolism</keyword>
<accession>A0A7M7PRI9</accession>
<evidence type="ECO:0000256" key="4">
    <source>
        <dbReference type="ARBA" id="ARBA00022824"/>
    </source>
</evidence>
<evidence type="ECO:0008006" key="13">
    <source>
        <dbReference type="Google" id="ProtNLM"/>
    </source>
</evidence>
<dbReference type="InParanoid" id="A0A7M7PRI9"/>
<dbReference type="InterPro" id="IPR024512">
    <property type="entry name" value="Ser_palmitoyltrfase_ssu-like"/>
</dbReference>
<dbReference type="InterPro" id="IPR051900">
    <property type="entry name" value="SPT_small_subunit"/>
</dbReference>
<dbReference type="RefSeq" id="XP_030855365.1">
    <property type="nucleotide sequence ID" value="XM_030999505.1"/>
</dbReference>
<sequence length="75" mass="8801">MNVFRRLKDYICWIYTQYTLVTAVYMLEPAERWTFNSIIVLTIATAAYTTYIYLPSHCTMILGYLGLLEMDSQTT</sequence>
<dbReference type="OrthoDB" id="202672at2759"/>
<keyword evidence="12" id="KW-1185">Reference proteome</keyword>
<proteinExistence type="inferred from homology"/>
<evidence type="ECO:0000256" key="8">
    <source>
        <dbReference type="ARBA" id="ARBA00023136"/>
    </source>
</evidence>
<feature type="transmembrane region" description="Helical" evidence="10">
    <location>
        <begin position="33"/>
        <end position="54"/>
    </location>
</feature>
<evidence type="ECO:0000256" key="7">
    <source>
        <dbReference type="ARBA" id="ARBA00023098"/>
    </source>
</evidence>
<comment type="subcellular location">
    <subcellularLocation>
        <location evidence="1">Endoplasmic reticulum membrane</location>
        <topology evidence="1">Multi-pass membrane protein</topology>
    </subcellularLocation>
</comment>
<evidence type="ECO:0000256" key="1">
    <source>
        <dbReference type="ARBA" id="ARBA00004477"/>
    </source>
</evidence>
<keyword evidence="6 10" id="KW-1133">Transmembrane helix</keyword>
<evidence type="ECO:0000256" key="6">
    <source>
        <dbReference type="ARBA" id="ARBA00022989"/>
    </source>
</evidence>
<dbReference type="CTD" id="171546"/>
<dbReference type="GeneID" id="115929688"/>
<evidence type="ECO:0000256" key="5">
    <source>
        <dbReference type="ARBA" id="ARBA00022919"/>
    </source>
</evidence>
<comment type="pathway">
    <text evidence="2">Lipid metabolism.</text>
</comment>
<dbReference type="Pfam" id="PF11779">
    <property type="entry name" value="SPT_ssu-like"/>
    <property type="match status" value="1"/>
</dbReference>
<evidence type="ECO:0000313" key="12">
    <source>
        <dbReference type="Proteomes" id="UP000007110"/>
    </source>
</evidence>
<protein>
    <recommendedName>
        <fullName evidence="13">Serine palmitoyltransferase small subunit A</fullName>
    </recommendedName>
</protein>
<evidence type="ECO:0000256" key="10">
    <source>
        <dbReference type="SAM" id="Phobius"/>
    </source>
</evidence>
<keyword evidence="8 10" id="KW-0472">Membrane</keyword>
<comment type="similarity">
    <text evidence="9">Belongs to the SPTSS family. SPTSSA subfamily.</text>
</comment>
<dbReference type="PANTHER" id="PTHR47084:SF1">
    <property type="entry name" value="SERINE PALMITOYLTRANSFERASE SMALL SUBUNIT A"/>
    <property type="match status" value="1"/>
</dbReference>
<keyword evidence="4" id="KW-0256">Endoplasmic reticulum</keyword>
<evidence type="ECO:0000313" key="11">
    <source>
        <dbReference type="EnsemblMetazoa" id="XP_030855365"/>
    </source>
</evidence>
<dbReference type="Proteomes" id="UP000007110">
    <property type="component" value="Unassembled WGS sequence"/>
</dbReference>